<dbReference type="Pfam" id="PF03473">
    <property type="entry name" value="MOSC"/>
    <property type="match status" value="1"/>
</dbReference>
<feature type="compositionally biased region" description="Low complexity" evidence="1">
    <location>
        <begin position="498"/>
        <end position="509"/>
    </location>
</feature>
<accession>A0AAW1S057</accession>
<organism evidence="3 4">
    <name type="scientific">Apatococcus fuscideae</name>
    <dbReference type="NCBI Taxonomy" id="2026836"/>
    <lineage>
        <taxon>Eukaryota</taxon>
        <taxon>Viridiplantae</taxon>
        <taxon>Chlorophyta</taxon>
        <taxon>core chlorophytes</taxon>
        <taxon>Trebouxiophyceae</taxon>
        <taxon>Chlorellales</taxon>
        <taxon>Chlorellaceae</taxon>
        <taxon>Apatococcus</taxon>
    </lineage>
</organism>
<dbReference type="GO" id="GO:0006744">
    <property type="term" value="P:ubiquinone biosynthetic process"/>
    <property type="evidence" value="ECO:0007669"/>
    <property type="project" value="TreeGrafter"/>
</dbReference>
<dbReference type="InterPro" id="IPR005302">
    <property type="entry name" value="MoCF_Sase_C"/>
</dbReference>
<dbReference type="InterPro" id="IPR051409">
    <property type="entry name" value="Atypical_kinase_ADCK"/>
</dbReference>
<dbReference type="GO" id="GO:0030170">
    <property type="term" value="F:pyridoxal phosphate binding"/>
    <property type="evidence" value="ECO:0007669"/>
    <property type="project" value="InterPro"/>
</dbReference>
<evidence type="ECO:0000259" key="2">
    <source>
        <dbReference type="PROSITE" id="PS51340"/>
    </source>
</evidence>
<gene>
    <name evidence="3" type="ORF">WJX84_004835</name>
</gene>
<protein>
    <recommendedName>
        <fullName evidence="2">MOSC domain-containing protein</fullName>
    </recommendedName>
</protein>
<dbReference type="PANTHER" id="PTHR43851:SF3">
    <property type="entry name" value="COENZYME Q8"/>
    <property type="match status" value="1"/>
</dbReference>
<evidence type="ECO:0000313" key="3">
    <source>
        <dbReference type="EMBL" id="KAK9839730.1"/>
    </source>
</evidence>
<dbReference type="EMBL" id="JALJOV010001837">
    <property type="protein sequence ID" value="KAK9839730.1"/>
    <property type="molecule type" value="Genomic_DNA"/>
</dbReference>
<dbReference type="PANTHER" id="PTHR43851">
    <property type="match status" value="1"/>
</dbReference>
<keyword evidence="4" id="KW-1185">Reference proteome</keyword>
<dbReference type="AlphaFoldDB" id="A0AAW1S057"/>
<dbReference type="PROSITE" id="PS51340">
    <property type="entry name" value="MOSC"/>
    <property type="match status" value="1"/>
</dbReference>
<dbReference type="GO" id="GO:0003824">
    <property type="term" value="F:catalytic activity"/>
    <property type="evidence" value="ECO:0007669"/>
    <property type="project" value="InterPro"/>
</dbReference>
<dbReference type="Pfam" id="PF03476">
    <property type="entry name" value="MOSC_N"/>
    <property type="match status" value="1"/>
</dbReference>
<proteinExistence type="predicted"/>
<sequence>MTTISALTVYPVKGLKGIDLQQAQVTRTGLAFDRNWMVIDAASGQFLTQRELPRMALDQGNEAAEWLSDFLGTEVRLMRYTGQPDWKSNAKRDATGARRQVDPGWLRFAPEDEIAFQDNFPILMASEGALAALNSELDQPIPMNRFRPNVVVDDKAPWAEDSWDAMRISSSSGSVQSPAADGPSLELRLAAPASRCSVTTVNQASGERGKEPLKTLGKIRRGKQLGFTLLPEWKPAVFFGWNVVPSHDGLIAVGDNIEVVERCAQARDHAEKVTTGGRATAESRVVKAANRGGLQDAASEAFTAAKEQGQDAAVKLQNAAQRMGAHPAMQQAGGQVEGVLRQGQAAVQQGMGQMGEQGNAILRQGQTLGEQVQAQAGQFAQQLQGGAQQAQQAGQNLVRGGAETVQGAAQQVQEGAGQMRRGGMNGQGPPATASLQQEPSSAPLPTHSPADSSPVENRALLFTSEEGSATASGSMDSSLAGSQEPRLKAGAIAVLDSSSSQAGPAAASAVDVQMSEDPSPAGRPGATQPMGTSSAGGDALMDAEVQKVEEVAFRTAAAEASGNLDEARTIKDVAQPTPRQEREIEKKKADVKKQLRERRVPQSQIGRAWGFAGLGMNLAMGAVTSSVGNWFSGPQPDGPDGKPAYQGYLTEQNAEKLADALCRMRGAALKLGQMISIQDENILPPQFQAAMDR</sequence>
<dbReference type="SUPFAM" id="SSF50800">
    <property type="entry name" value="PK beta-barrel domain-like"/>
    <property type="match status" value="1"/>
</dbReference>
<comment type="caution">
    <text evidence="3">The sequence shown here is derived from an EMBL/GenBank/DDBJ whole genome shotgun (WGS) entry which is preliminary data.</text>
</comment>
<dbReference type="GO" id="GO:0030151">
    <property type="term" value="F:molybdenum ion binding"/>
    <property type="evidence" value="ECO:0007669"/>
    <property type="project" value="InterPro"/>
</dbReference>
<reference evidence="3 4" key="1">
    <citation type="journal article" date="2024" name="Nat. Commun.">
        <title>Phylogenomics reveals the evolutionary origins of lichenization in chlorophyte algae.</title>
        <authorList>
            <person name="Puginier C."/>
            <person name="Libourel C."/>
            <person name="Otte J."/>
            <person name="Skaloud P."/>
            <person name="Haon M."/>
            <person name="Grisel S."/>
            <person name="Petersen M."/>
            <person name="Berrin J.G."/>
            <person name="Delaux P.M."/>
            <person name="Dal Grande F."/>
            <person name="Keller J."/>
        </authorList>
    </citation>
    <scope>NUCLEOTIDE SEQUENCE [LARGE SCALE GENOMIC DNA]</scope>
    <source>
        <strain evidence="3 4">SAG 2523</strain>
    </source>
</reference>
<feature type="region of interest" description="Disordered" evidence="1">
    <location>
        <begin position="498"/>
        <end position="537"/>
    </location>
</feature>
<dbReference type="Proteomes" id="UP001485043">
    <property type="component" value="Unassembled WGS sequence"/>
</dbReference>
<feature type="compositionally biased region" description="Low complexity" evidence="1">
    <location>
        <begin position="405"/>
        <end position="422"/>
    </location>
</feature>
<evidence type="ECO:0000313" key="4">
    <source>
        <dbReference type="Proteomes" id="UP001485043"/>
    </source>
</evidence>
<name>A0AAW1S057_9CHLO</name>
<dbReference type="InterPro" id="IPR011037">
    <property type="entry name" value="Pyrv_Knase-like_insert_dom_sf"/>
</dbReference>
<dbReference type="SUPFAM" id="SSF141673">
    <property type="entry name" value="MOSC N-terminal domain-like"/>
    <property type="match status" value="1"/>
</dbReference>
<feature type="non-terminal residue" evidence="3">
    <location>
        <position position="693"/>
    </location>
</feature>
<feature type="domain" description="MOSC" evidence="2">
    <location>
        <begin position="95"/>
        <end position="260"/>
    </location>
</feature>
<feature type="region of interest" description="Disordered" evidence="1">
    <location>
        <begin position="405"/>
        <end position="454"/>
    </location>
</feature>
<evidence type="ECO:0000256" key="1">
    <source>
        <dbReference type="SAM" id="MobiDB-lite"/>
    </source>
</evidence>
<dbReference type="InterPro" id="IPR005303">
    <property type="entry name" value="MOCOS_middle"/>
</dbReference>